<proteinExistence type="inferred from homology"/>
<dbReference type="GO" id="GO:0015344">
    <property type="term" value="F:siderophore uptake transmembrane transporter activity"/>
    <property type="evidence" value="ECO:0007669"/>
    <property type="project" value="TreeGrafter"/>
</dbReference>
<dbReference type="Gene3D" id="2.170.130.10">
    <property type="entry name" value="TonB-dependent receptor, plug domain"/>
    <property type="match status" value="1"/>
</dbReference>
<dbReference type="RefSeq" id="WP_305907577.1">
    <property type="nucleotide sequence ID" value="NZ_CP157743.1"/>
</dbReference>
<evidence type="ECO:0000256" key="8">
    <source>
        <dbReference type="ARBA" id="ARBA00023237"/>
    </source>
</evidence>
<keyword evidence="3 9" id="KW-1134">Transmembrane beta strand</keyword>
<evidence type="ECO:0000256" key="4">
    <source>
        <dbReference type="ARBA" id="ARBA00022692"/>
    </source>
</evidence>
<dbReference type="KEGG" id="mech:Q9L42_015160"/>
<dbReference type="InterPro" id="IPR010917">
    <property type="entry name" value="TonB_rcpt_CS"/>
</dbReference>
<dbReference type="PROSITE" id="PS52016">
    <property type="entry name" value="TONB_DEPENDENT_REC_3"/>
    <property type="match status" value="1"/>
</dbReference>
<dbReference type="InterPro" id="IPR000531">
    <property type="entry name" value="Beta-barrel_TonB"/>
</dbReference>
<dbReference type="GO" id="GO:0009279">
    <property type="term" value="C:cell outer membrane"/>
    <property type="evidence" value="ECO:0007669"/>
    <property type="project" value="UniProtKB-SubCell"/>
</dbReference>
<evidence type="ECO:0000256" key="10">
    <source>
        <dbReference type="PROSITE-ProRule" id="PRU10144"/>
    </source>
</evidence>
<comment type="subcellular location">
    <subcellularLocation>
        <location evidence="1 9">Cell outer membrane</location>
        <topology evidence="1 9">Multi-pass membrane protein</topology>
    </subcellularLocation>
</comment>
<keyword evidence="6 11" id="KW-0798">TonB box</keyword>
<dbReference type="PANTHER" id="PTHR30069:SF40">
    <property type="entry name" value="TONB-DEPENDENT RECEPTOR NMB0964-RELATED"/>
    <property type="match status" value="1"/>
</dbReference>
<keyword evidence="14" id="KW-0675">Receptor</keyword>
<evidence type="ECO:0000313" key="14">
    <source>
        <dbReference type="EMBL" id="XBS19687.1"/>
    </source>
</evidence>
<gene>
    <name evidence="14" type="ORF">Q9L42_015160</name>
</gene>
<evidence type="ECO:0000256" key="6">
    <source>
        <dbReference type="ARBA" id="ARBA00023077"/>
    </source>
</evidence>
<evidence type="ECO:0000256" key="9">
    <source>
        <dbReference type="PROSITE-ProRule" id="PRU01360"/>
    </source>
</evidence>
<keyword evidence="8 9" id="KW-0998">Cell outer membrane</keyword>
<evidence type="ECO:0000259" key="12">
    <source>
        <dbReference type="Pfam" id="PF00593"/>
    </source>
</evidence>
<dbReference type="Proteomes" id="UP001225378">
    <property type="component" value="Chromosome"/>
</dbReference>
<dbReference type="AlphaFoldDB" id="A0AAU7NRQ3"/>
<evidence type="ECO:0000256" key="11">
    <source>
        <dbReference type="RuleBase" id="RU003357"/>
    </source>
</evidence>
<dbReference type="SUPFAM" id="SSF56935">
    <property type="entry name" value="Porins"/>
    <property type="match status" value="1"/>
</dbReference>
<evidence type="ECO:0000256" key="1">
    <source>
        <dbReference type="ARBA" id="ARBA00004571"/>
    </source>
</evidence>
<evidence type="ECO:0000256" key="7">
    <source>
        <dbReference type="ARBA" id="ARBA00023136"/>
    </source>
</evidence>
<dbReference type="PANTHER" id="PTHR30069">
    <property type="entry name" value="TONB-DEPENDENT OUTER MEMBRANE RECEPTOR"/>
    <property type="match status" value="1"/>
</dbReference>
<feature type="domain" description="TonB-dependent receptor-like beta-barrel" evidence="12">
    <location>
        <begin position="235"/>
        <end position="644"/>
    </location>
</feature>
<evidence type="ECO:0000259" key="13">
    <source>
        <dbReference type="Pfam" id="PF07715"/>
    </source>
</evidence>
<dbReference type="InterPro" id="IPR012910">
    <property type="entry name" value="Plug_dom"/>
</dbReference>
<reference evidence="14 15" key="1">
    <citation type="journal article" date="2024" name="Microbiology">
        <title>Methylomarinum rosea sp. nov., a novel halophilic methanotrophic bacterium from the hypersaline Lake Elton.</title>
        <authorList>
            <person name="Suleimanov R.Z."/>
            <person name="Oshkin I.Y."/>
            <person name="Danilova O.V."/>
            <person name="Suzina N.E."/>
            <person name="Dedysh S.N."/>
        </authorList>
    </citation>
    <scope>NUCLEOTIDE SEQUENCE [LARGE SCALE GENOMIC DNA]</scope>
    <source>
        <strain evidence="14 15">Ch1-1</strain>
    </source>
</reference>
<keyword evidence="4 9" id="KW-0812">Transmembrane</keyword>
<dbReference type="PROSITE" id="PS01156">
    <property type="entry name" value="TONB_DEPENDENT_REC_2"/>
    <property type="match status" value="1"/>
</dbReference>
<name>A0AAU7NRQ3_9GAMM</name>
<dbReference type="GO" id="GO:0044718">
    <property type="term" value="P:siderophore transmembrane transport"/>
    <property type="evidence" value="ECO:0007669"/>
    <property type="project" value="TreeGrafter"/>
</dbReference>
<evidence type="ECO:0000256" key="5">
    <source>
        <dbReference type="ARBA" id="ARBA00022729"/>
    </source>
</evidence>
<protein>
    <submittedName>
        <fullName evidence="14">TonB-dependent receptor</fullName>
    </submittedName>
</protein>
<dbReference type="InterPro" id="IPR039426">
    <property type="entry name" value="TonB-dep_rcpt-like"/>
</dbReference>
<dbReference type="Gene3D" id="2.40.170.20">
    <property type="entry name" value="TonB-dependent receptor, beta-barrel domain"/>
    <property type="match status" value="1"/>
</dbReference>
<dbReference type="InterPro" id="IPR036942">
    <property type="entry name" value="Beta-barrel_TonB_sf"/>
</dbReference>
<keyword evidence="5" id="KW-0732">Signal</keyword>
<keyword evidence="15" id="KW-1185">Reference proteome</keyword>
<keyword evidence="7 9" id="KW-0472">Membrane</keyword>
<evidence type="ECO:0000256" key="2">
    <source>
        <dbReference type="ARBA" id="ARBA00022448"/>
    </source>
</evidence>
<keyword evidence="2 9" id="KW-0813">Transport</keyword>
<dbReference type="EMBL" id="CP157743">
    <property type="protein sequence ID" value="XBS19687.1"/>
    <property type="molecule type" value="Genomic_DNA"/>
</dbReference>
<dbReference type="Pfam" id="PF07715">
    <property type="entry name" value="Plug"/>
    <property type="match status" value="1"/>
</dbReference>
<evidence type="ECO:0000256" key="3">
    <source>
        <dbReference type="ARBA" id="ARBA00022452"/>
    </source>
</evidence>
<dbReference type="InterPro" id="IPR037066">
    <property type="entry name" value="Plug_dom_sf"/>
</dbReference>
<evidence type="ECO:0000313" key="15">
    <source>
        <dbReference type="Proteomes" id="UP001225378"/>
    </source>
</evidence>
<feature type="short sequence motif" description="TonB C-terminal box" evidence="10">
    <location>
        <begin position="658"/>
        <end position="675"/>
    </location>
</feature>
<sequence length="675" mass="74680">MSLLISHPGYAESEHVQELDNLIISMPLSQSTANTALPVSILSGDELRMKAASTIGETLKNEPGITSQSFGPGVGQPVIRGQSGSRVHVLQNGLGSLDVSSLSPDHGNSTESLWAERIEVLRGPATLLYGSGAIGGVVNVLDNRIPDAVPEAMVEGAVEQRYNTVNEGKSTAFKLDGGKGILAWHLDGFYRDSINLQIPGSAVDEAIVEEEHDEHEESSEGRLLNSNTRARSGTAGFSLIGDRGFVGFSINHLDNNYGVPPGAHEHEEEEGAEQVRIDMKQTRYDMKAEIDNPLEFAESLRVRLGYNDYQHIELENGEAGTIYSNEGFESRVELVQKPWAFFDHGVFGVQSKNSEFSALGDEAVVPKSDIDSFGIFTVQDIHTEHVTYEMGMRVEQQWIDPVDRAESSHTPVSFSTSAIWSVTDQDSIKLTFSRSQRAPDIQELFSNGPHLATASYEIGDAGLIEETSHNLELGIHIDREWLQADFNLYQNWVQDYITQINNGLFFDHDAETISAVCGGDCLPVFQSQQKDAEFQGFEAQVTIPLWRSDYGQLDSQFFGDYVRGRFSDGSDIPRMPPLRYGMELAWKNSDWTANIRMTRAERQDNPGLNEAETDGYWSLNAGANYRLSVTEHADMLLFVKANNLLDDDIRNAVSYLRNVAPEAGRGAEMGVRIEF</sequence>
<accession>A0AAU7NRQ3</accession>
<organism evidence="14 15">
    <name type="scientific">Methylomarinum roseum</name>
    <dbReference type="NCBI Taxonomy" id="3067653"/>
    <lineage>
        <taxon>Bacteria</taxon>
        <taxon>Pseudomonadati</taxon>
        <taxon>Pseudomonadota</taxon>
        <taxon>Gammaproteobacteria</taxon>
        <taxon>Methylococcales</taxon>
        <taxon>Methylococcaceae</taxon>
        <taxon>Methylomarinum</taxon>
    </lineage>
</organism>
<dbReference type="Pfam" id="PF00593">
    <property type="entry name" value="TonB_dep_Rec_b-barrel"/>
    <property type="match status" value="1"/>
</dbReference>
<feature type="domain" description="TonB-dependent receptor plug" evidence="13">
    <location>
        <begin position="34"/>
        <end position="137"/>
    </location>
</feature>
<comment type="similarity">
    <text evidence="9 11">Belongs to the TonB-dependent receptor family.</text>
</comment>